<evidence type="ECO:0000313" key="2">
    <source>
        <dbReference type="Proteomes" id="UP000053958"/>
    </source>
</evidence>
<dbReference type="GeneID" id="25321805"/>
<accession>A0A0F4YEE0</accession>
<dbReference type="OrthoDB" id="74545at2759"/>
<proteinExistence type="predicted"/>
<sequence length="264" mass="29584">MRFLYNYFLMSIPSLSAMTDPESWATAPIQSLNSSLTILDIFLAPNHLTVQGLWALSMPSLVLSPYGCYLPATGHPPCYPSPSRSASSRTSSPHSSSLWALFTARAWSHRGQPMAVSARNCSRAHEALGFPNSLPSGYFPNEDIHRARDVDPDTFMSLDEFSRFREFVSEDLHSLYLSLMSTPPPEDIHLTREVRHALDQLKLTTGKIGTAKKMMTSTTKWVLQMYAGEMFERCGGLSLVEKRYLPTGVLAMMRGKKVTWQMVL</sequence>
<dbReference type="PANTHER" id="PTHR37015">
    <property type="entry name" value="REVERSE TRANSCRIPTASE DOMAIN-CONTAINING PROTEIN"/>
    <property type="match status" value="1"/>
</dbReference>
<dbReference type="STRING" id="1408163.A0A0F4YEE0"/>
<name>A0A0F4YEE0_RASE3</name>
<dbReference type="RefSeq" id="XP_013323122.1">
    <property type="nucleotide sequence ID" value="XM_013467668.1"/>
</dbReference>
<keyword evidence="2" id="KW-1185">Reference proteome</keyword>
<dbReference type="EMBL" id="LASV01000756">
    <property type="protein sequence ID" value="KKA16510.1"/>
    <property type="molecule type" value="Genomic_DNA"/>
</dbReference>
<reference evidence="1 2" key="1">
    <citation type="submission" date="2015-04" db="EMBL/GenBank/DDBJ databases">
        <authorList>
            <person name="Heijne W.H."/>
            <person name="Fedorova N.D."/>
            <person name="Nierman W.C."/>
            <person name="Vollebregt A.W."/>
            <person name="Zhao Z."/>
            <person name="Wu L."/>
            <person name="Kumar M."/>
            <person name="Stam H."/>
            <person name="van den Berg M.A."/>
            <person name="Pel H.J."/>
        </authorList>
    </citation>
    <scope>NUCLEOTIDE SEQUENCE [LARGE SCALE GENOMIC DNA]</scope>
    <source>
        <strain evidence="1 2">CBS 393.64</strain>
    </source>
</reference>
<gene>
    <name evidence="1" type="ORF">T310_9883</name>
</gene>
<evidence type="ECO:0000313" key="1">
    <source>
        <dbReference type="EMBL" id="KKA16510.1"/>
    </source>
</evidence>
<protein>
    <submittedName>
        <fullName evidence="1">Uncharacterized protein</fullName>
    </submittedName>
</protein>
<dbReference type="Proteomes" id="UP000053958">
    <property type="component" value="Unassembled WGS sequence"/>
</dbReference>
<dbReference type="AlphaFoldDB" id="A0A0F4YEE0"/>
<comment type="caution">
    <text evidence="1">The sequence shown here is derived from an EMBL/GenBank/DDBJ whole genome shotgun (WGS) entry which is preliminary data.</text>
</comment>
<organism evidence="1 2">
    <name type="scientific">Rasamsonia emersonii (strain ATCC 16479 / CBS 393.64 / IMI 116815)</name>
    <dbReference type="NCBI Taxonomy" id="1408163"/>
    <lineage>
        <taxon>Eukaryota</taxon>
        <taxon>Fungi</taxon>
        <taxon>Dikarya</taxon>
        <taxon>Ascomycota</taxon>
        <taxon>Pezizomycotina</taxon>
        <taxon>Eurotiomycetes</taxon>
        <taxon>Eurotiomycetidae</taxon>
        <taxon>Eurotiales</taxon>
        <taxon>Trichocomaceae</taxon>
        <taxon>Rasamsonia</taxon>
    </lineage>
</organism>
<dbReference type="PANTHER" id="PTHR37015:SF1">
    <property type="entry name" value="REVERSE TRANSCRIPTASE DOMAIN-CONTAINING PROTEIN"/>
    <property type="match status" value="1"/>
</dbReference>